<sequence>MEWERENLVSEQSVRGIPSKEACWATHSCNGDLRRRNLSHGGVGAGDARQMFGEMPSWLGDGSGVVLRVQVSQVLYPVTGEVLHQVYNTYGAVAVQVLTTSPRGVEASVWFRSSCDAERARSVTNGCNIYDGCCLLDVQHWQPFNGNGVDIMPTKCSTPLPSCAITKSDAESIPTTLEHVFPTTMNPSTPSAASAAAVPPVSLTTTKEDEADMGKVEDKSENTFRDLCVEIKEMINQMLETCRNSKVEPIVGDDSAGVAVVPCTVTDSVSIALETSQEIDADVGNNDDLVREEDCVENTAVETKLYPVLSFSDQWVDHKEKASFNMYLTCCQGQYVGSGRVVVFMPLQPWPPPFRANCKGSFVEQQLEPWPFFLCNHSLIKLKLPSKEDKLNMLPEQQGGCNPWEESLENLKLQGANTLSILHPKKVVFPCQELEIQIMLIVSSVPKAAIEGLQLLSEQMLQEEQLKCEVNGIILFHGFFQLLSQALLFIKSLLQNLVLGWYSCYSQQFSSAFWSFFWHLQQAINWLSLDDNEKPQFLILTIWPIHEKGGGCLSNCANEGHDVQIILVSGVSLQEVLKSVMLKVPWQPPTLAIHGGGDWTEIELCNGHSSITNHISSGVFSEMVLKSWPPEGPLQVVAVDQELEIRIERIGKSASETERKGLQLFAELLLQGEQLKCGVVKLISSKLQSVFIWEQKVTDSTGNEVRAQVNGLTGPWDPGMICSQHRADASRIRAPHQPNHLNTGA</sequence>
<dbReference type="InterPro" id="IPR021790">
    <property type="entry name" value="PTBP1-like_RRM2"/>
</dbReference>
<dbReference type="GO" id="GO:0003723">
    <property type="term" value="F:RNA binding"/>
    <property type="evidence" value="ECO:0007669"/>
    <property type="project" value="UniProtKB-KW"/>
</dbReference>
<dbReference type="Gene3D" id="3.30.70.330">
    <property type="match status" value="1"/>
</dbReference>
<keyword evidence="5" id="KW-1185">Reference proteome</keyword>
<dbReference type="eggNOG" id="KOG1190">
    <property type="taxonomic scope" value="Eukaryota"/>
</dbReference>
<dbReference type="InterPro" id="IPR035979">
    <property type="entry name" value="RBD_domain_sf"/>
</dbReference>
<proteinExistence type="predicted"/>
<reference evidence="4" key="2">
    <citation type="submission" date="2018-05" db="EMBL/GenBank/DDBJ databases">
        <title>OmerRS3 (Oryza meridionalis Reference Sequence Version 3).</title>
        <authorList>
            <person name="Zhang J."/>
            <person name="Kudrna D."/>
            <person name="Lee S."/>
            <person name="Talag J."/>
            <person name="Welchert J."/>
            <person name="Wing R.A."/>
        </authorList>
    </citation>
    <scope>NUCLEOTIDE SEQUENCE [LARGE SCALE GENOMIC DNA]</scope>
    <source>
        <strain evidence="4">cv. OR44</strain>
    </source>
</reference>
<dbReference type="CDD" id="cd12422">
    <property type="entry name" value="RRM2_PTBP1_hnRNPL_like"/>
    <property type="match status" value="1"/>
</dbReference>
<name>A0A0E0DNF1_9ORYZ</name>
<dbReference type="STRING" id="40149.A0A0E0DNF1"/>
<evidence type="ECO:0000313" key="4">
    <source>
        <dbReference type="EnsemblPlants" id="OMERI05G06640.1"/>
    </source>
</evidence>
<reference evidence="4" key="1">
    <citation type="submission" date="2015-04" db="UniProtKB">
        <authorList>
            <consortium name="EnsemblPlants"/>
        </authorList>
    </citation>
    <scope>IDENTIFICATION</scope>
</reference>
<organism evidence="4">
    <name type="scientific">Oryza meridionalis</name>
    <dbReference type="NCBI Taxonomy" id="40149"/>
    <lineage>
        <taxon>Eukaryota</taxon>
        <taxon>Viridiplantae</taxon>
        <taxon>Streptophyta</taxon>
        <taxon>Embryophyta</taxon>
        <taxon>Tracheophyta</taxon>
        <taxon>Spermatophyta</taxon>
        <taxon>Magnoliopsida</taxon>
        <taxon>Liliopsida</taxon>
        <taxon>Poales</taxon>
        <taxon>Poaceae</taxon>
        <taxon>BOP clade</taxon>
        <taxon>Oryzoideae</taxon>
        <taxon>Oryzeae</taxon>
        <taxon>Oryzinae</taxon>
        <taxon>Oryza</taxon>
    </lineage>
</organism>
<dbReference type="HOGENOM" id="CLU_011184_2_0_1"/>
<dbReference type="AlphaFoldDB" id="A0A0E0DNF1"/>
<dbReference type="Pfam" id="PF11835">
    <property type="entry name" value="RRM_8"/>
    <property type="match status" value="1"/>
</dbReference>
<evidence type="ECO:0000313" key="5">
    <source>
        <dbReference type="Proteomes" id="UP000008021"/>
    </source>
</evidence>
<dbReference type="Gramene" id="OMERI05G06640.1">
    <property type="protein sequence ID" value="OMERI05G06640.1"/>
    <property type="gene ID" value="OMERI05G06640"/>
</dbReference>
<keyword evidence="1" id="KW-0677">Repeat</keyword>
<evidence type="ECO:0000256" key="2">
    <source>
        <dbReference type="ARBA" id="ARBA00022884"/>
    </source>
</evidence>
<keyword evidence="2" id="KW-0694">RNA-binding</keyword>
<evidence type="ECO:0000259" key="3">
    <source>
        <dbReference type="Pfam" id="PF11835"/>
    </source>
</evidence>
<dbReference type="EnsemblPlants" id="OMERI05G06640.1">
    <property type="protein sequence ID" value="OMERI05G06640.1"/>
    <property type="gene ID" value="OMERI05G06640"/>
</dbReference>
<evidence type="ECO:0000256" key="1">
    <source>
        <dbReference type="ARBA" id="ARBA00022737"/>
    </source>
</evidence>
<protein>
    <recommendedName>
        <fullName evidence="3">PTBP1-like RNA recognition motif 2 domain-containing protein</fullName>
    </recommendedName>
</protein>
<accession>A0A0E0DNF1</accession>
<dbReference type="PANTHER" id="PTHR15592">
    <property type="entry name" value="MATRIN 3/NUCLEAR PROTEIN 220-RELATED"/>
    <property type="match status" value="1"/>
</dbReference>
<feature type="domain" description="PTBP1-like RNA recognition motif 2" evidence="3">
    <location>
        <begin position="55"/>
        <end position="143"/>
    </location>
</feature>
<dbReference type="SUPFAM" id="SSF54928">
    <property type="entry name" value="RNA-binding domain, RBD"/>
    <property type="match status" value="1"/>
</dbReference>
<dbReference type="Proteomes" id="UP000008021">
    <property type="component" value="Chromosome 5"/>
</dbReference>
<dbReference type="InterPro" id="IPR012677">
    <property type="entry name" value="Nucleotide-bd_a/b_plait_sf"/>
</dbReference>